<accession>A0A537JE67</accession>
<keyword evidence="1" id="KW-0067">ATP-binding</keyword>
<sequence>MRIIADLHLHSKFSRATSREMDVETLARWCGLKGITVVGTGDFTHPVWLRELRAKLRPNGKGLYTHGSQHFMLSTEVSGIYPQSGRLRKIHTILLAPSFEVVDRVNAVLSRFGSLMADGRPTLSLPCDKLVEYVMEISPECMAIPAHVWTPWFSLYGSNSGFDSLRECFGDQTRHIHAVETGLSSDPPMNWRIAELDSVMLVSNSDAHSAPKLGREANVFDCALDYGEILGALRRRDRSKFLFTIEFFPEEGKYHFDGHRACNQRLSPKETRAARGVCPACGKPLTVGVMSRVEALASREDGAGPTRVPFRHLIPLEEIIAEALGTQPGGSAVREEYLALTSALANEFAILMDVPLDEIARHTRPRVVEGIRRVREGRVQIRPGYDGVFGEIHLFGGAAEERRVEDRQAAQTTLF</sequence>
<dbReference type="GO" id="GO:0004386">
    <property type="term" value="F:helicase activity"/>
    <property type="evidence" value="ECO:0007669"/>
    <property type="project" value="UniProtKB-KW"/>
</dbReference>
<name>A0A537JE67_9BACT</name>
<dbReference type="PANTHER" id="PTHR40084:SF1">
    <property type="entry name" value="PHOSPHOTRANSFERASE"/>
    <property type="match status" value="1"/>
</dbReference>
<dbReference type="CDD" id="cd19067">
    <property type="entry name" value="PfuEndoQ-like"/>
    <property type="match status" value="1"/>
</dbReference>
<keyword evidence="1" id="KW-0378">Hydrolase</keyword>
<keyword evidence="1" id="KW-0547">Nucleotide-binding</keyword>
<protein>
    <submittedName>
        <fullName evidence="1">DNA helicase UvrD</fullName>
    </submittedName>
</protein>
<dbReference type="Gene3D" id="3.20.20.140">
    <property type="entry name" value="Metal-dependent hydrolases"/>
    <property type="match status" value="1"/>
</dbReference>
<evidence type="ECO:0000313" key="2">
    <source>
        <dbReference type="Proteomes" id="UP000320048"/>
    </source>
</evidence>
<dbReference type="EMBL" id="VBAO01000153">
    <property type="protein sequence ID" value="TMI81819.1"/>
    <property type="molecule type" value="Genomic_DNA"/>
</dbReference>
<dbReference type="PANTHER" id="PTHR40084">
    <property type="entry name" value="PHOSPHOHYDROLASE, PHP FAMILY"/>
    <property type="match status" value="1"/>
</dbReference>
<dbReference type="Proteomes" id="UP000320048">
    <property type="component" value="Unassembled WGS sequence"/>
</dbReference>
<dbReference type="AlphaFoldDB" id="A0A537JE67"/>
<comment type="caution">
    <text evidence="1">The sequence shown here is derived from an EMBL/GenBank/DDBJ whole genome shotgun (WGS) entry which is preliminary data.</text>
</comment>
<proteinExistence type="predicted"/>
<dbReference type="InterPro" id="IPR016195">
    <property type="entry name" value="Pol/histidinol_Pase-like"/>
</dbReference>
<gene>
    <name evidence="1" type="ORF">E6H04_05905</name>
</gene>
<reference evidence="1 2" key="1">
    <citation type="journal article" date="2019" name="Nat. Microbiol.">
        <title>Mediterranean grassland soil C-N compound turnover is dependent on rainfall and depth, and is mediated by genomically divergent microorganisms.</title>
        <authorList>
            <person name="Diamond S."/>
            <person name="Andeer P.F."/>
            <person name="Li Z."/>
            <person name="Crits-Christoph A."/>
            <person name="Burstein D."/>
            <person name="Anantharaman K."/>
            <person name="Lane K.R."/>
            <person name="Thomas B.C."/>
            <person name="Pan C."/>
            <person name="Northen T.R."/>
            <person name="Banfield J.F."/>
        </authorList>
    </citation>
    <scope>NUCLEOTIDE SEQUENCE [LARGE SCALE GENOMIC DNA]</scope>
    <source>
        <strain evidence="1">NP_7</strain>
    </source>
</reference>
<organism evidence="1 2">
    <name type="scientific">Candidatus Segetimicrobium genomatis</name>
    <dbReference type="NCBI Taxonomy" id="2569760"/>
    <lineage>
        <taxon>Bacteria</taxon>
        <taxon>Bacillati</taxon>
        <taxon>Candidatus Sysuimicrobiota</taxon>
        <taxon>Candidatus Sysuimicrobiia</taxon>
        <taxon>Candidatus Sysuimicrobiales</taxon>
        <taxon>Candidatus Segetimicrobiaceae</taxon>
        <taxon>Candidatus Segetimicrobium</taxon>
    </lineage>
</organism>
<dbReference type="SUPFAM" id="SSF89550">
    <property type="entry name" value="PHP domain-like"/>
    <property type="match status" value="1"/>
</dbReference>
<keyword evidence="1" id="KW-0347">Helicase</keyword>
<evidence type="ECO:0000313" key="1">
    <source>
        <dbReference type="EMBL" id="TMI81819.1"/>
    </source>
</evidence>